<accession>A0ACC0V481</accession>
<dbReference type="EMBL" id="CM047942">
    <property type="protein sequence ID" value="KAI9901018.1"/>
    <property type="molecule type" value="Genomic_DNA"/>
</dbReference>
<evidence type="ECO:0000313" key="2">
    <source>
        <dbReference type="Proteomes" id="UP001163324"/>
    </source>
</evidence>
<dbReference type="Proteomes" id="UP001163324">
    <property type="component" value="Chromosome 3"/>
</dbReference>
<keyword evidence="2" id="KW-1185">Reference proteome</keyword>
<protein>
    <submittedName>
        <fullName evidence="1">Uncharacterized protein</fullName>
    </submittedName>
</protein>
<proteinExistence type="predicted"/>
<reference evidence="1" key="1">
    <citation type="submission" date="2022-10" db="EMBL/GenBank/DDBJ databases">
        <title>Complete Genome of Trichothecium roseum strain YXFP-22015, a Plant Pathogen Isolated from Citrus.</title>
        <authorList>
            <person name="Wang Y."/>
            <person name="Zhu L."/>
        </authorList>
    </citation>
    <scope>NUCLEOTIDE SEQUENCE</scope>
    <source>
        <strain evidence="1">YXFP-22015</strain>
    </source>
</reference>
<sequence length="699" mass="77108">MSNITFSPAMANLDLDMLVRKILEIPPPKSPSDLASVAFVGATLLTYLSRGLLWDKPDPYHHVWFERPQFKDGAIITQSQATRNIAKKLEETKKECVIFWGSQSGTAETLANRLGRELRPSMANLVADLSDYDADTIANLPASTLVIFVLSTFGEGDPSDNAAGLWDWLHKGLDAGLKLPALRYAAFGLGNSNYKYYNRVVDQVDEILEKAGAERLMPTARADAALDGTEEAFMLWKMGLRSMMTEKLGITTNRNEVTFEPTIQITEDTSLSPIDLHDGTPISRGRTKDTIVPLSVVEARELYDPTRGNCIHMELDISPYSEMRYRTGDHIAVYPINTTDEVEILLSALGQASKSDIPLLITSESDMSGIPSPITIATLFKYYLEIGAPVTRDLVEGLTQFAPSKQAATTLEALGKEKTAFDELVSRNHITVGRLLGIAAPNTVWDKLPLAYLVEMLPRLQPRSYSISSSAVVSPKKLSITVGVDTADLRNSDGNSKIHGLASTYLHQLSADGRQAGPSYDLSGPGDILKNRKVFASIRRSKFKLPTLASTPIIMIATGTGIAPFRGFVEERAKLRAMGREIGRMVLVYGCRDPRQDCLYADEFAQVNDLEVMTAFSRVEGAPKEYVQDAVRRNADALRKLLVEEDANLYICGRAAMARGVRGSLEEVLSHRQEWDQERAGTWVESAKRGGKWLEDVWG</sequence>
<gene>
    <name evidence="1" type="ORF">N3K66_002835</name>
</gene>
<name>A0ACC0V481_9HYPO</name>
<organism evidence="1 2">
    <name type="scientific">Trichothecium roseum</name>
    <dbReference type="NCBI Taxonomy" id="47278"/>
    <lineage>
        <taxon>Eukaryota</taxon>
        <taxon>Fungi</taxon>
        <taxon>Dikarya</taxon>
        <taxon>Ascomycota</taxon>
        <taxon>Pezizomycotina</taxon>
        <taxon>Sordariomycetes</taxon>
        <taxon>Hypocreomycetidae</taxon>
        <taxon>Hypocreales</taxon>
        <taxon>Hypocreales incertae sedis</taxon>
        <taxon>Trichothecium</taxon>
    </lineage>
</organism>
<comment type="caution">
    <text evidence="1">The sequence shown here is derived from an EMBL/GenBank/DDBJ whole genome shotgun (WGS) entry which is preliminary data.</text>
</comment>
<evidence type="ECO:0000313" key="1">
    <source>
        <dbReference type="EMBL" id="KAI9901018.1"/>
    </source>
</evidence>